<keyword evidence="3" id="KW-1185">Reference proteome</keyword>
<evidence type="ECO:0000259" key="1">
    <source>
        <dbReference type="PROSITE" id="PS50164"/>
    </source>
</evidence>
<dbReference type="SUPFAM" id="SSF82771">
    <property type="entry name" value="GIY-YIG endonuclease"/>
    <property type="match status" value="1"/>
</dbReference>
<organism evidence="2 3">
    <name type="scientific">Ooceraea biroi</name>
    <name type="common">Clonal raider ant</name>
    <name type="synonym">Cerapachys biroi</name>
    <dbReference type="NCBI Taxonomy" id="2015173"/>
    <lineage>
        <taxon>Eukaryota</taxon>
        <taxon>Metazoa</taxon>
        <taxon>Ecdysozoa</taxon>
        <taxon>Arthropoda</taxon>
        <taxon>Hexapoda</taxon>
        <taxon>Insecta</taxon>
        <taxon>Pterygota</taxon>
        <taxon>Neoptera</taxon>
        <taxon>Endopterygota</taxon>
        <taxon>Hymenoptera</taxon>
        <taxon>Apocrita</taxon>
        <taxon>Aculeata</taxon>
        <taxon>Formicoidea</taxon>
        <taxon>Formicidae</taxon>
        <taxon>Dorylinae</taxon>
        <taxon>Ooceraea</taxon>
    </lineage>
</organism>
<dbReference type="Gene3D" id="3.40.1440.10">
    <property type="entry name" value="GIY-YIG endonuclease"/>
    <property type="match status" value="1"/>
</dbReference>
<dbReference type="AlphaFoldDB" id="A0A026VU32"/>
<dbReference type="CDD" id="cd10442">
    <property type="entry name" value="GIY-YIG_PLEs"/>
    <property type="match status" value="1"/>
</dbReference>
<accession>A0A026VU32</accession>
<name>A0A026VU32_OOCBI</name>
<dbReference type="InterPro" id="IPR035901">
    <property type="entry name" value="GIY-YIG_endonuc_sf"/>
</dbReference>
<dbReference type="PROSITE" id="PS50164">
    <property type="entry name" value="GIY_YIG"/>
    <property type="match status" value="1"/>
</dbReference>
<dbReference type="InterPro" id="IPR000305">
    <property type="entry name" value="GIY-YIG_endonuc"/>
</dbReference>
<feature type="domain" description="GIY-YIG" evidence="1">
    <location>
        <begin position="66"/>
        <end position="153"/>
    </location>
</feature>
<dbReference type="EMBL" id="KK107979">
    <property type="protein sequence ID" value="EZA47026.1"/>
    <property type="molecule type" value="Genomic_DNA"/>
</dbReference>
<protein>
    <recommendedName>
        <fullName evidence="1">GIY-YIG domain-containing protein</fullName>
    </recommendedName>
</protein>
<sequence>MNVSNNTDVTNKENKVKYVTFPFVDGLSDTLSRIFKQYQIEVVHTINKRLDCIIKCGKDVVPNDNKTGVVYRMNCINCDACYVGQTKRHLATRVREHRSAITKREGNWSVVSRHRASLFHDFEWSRVDILHREQHLRKREVAEMIFIKRHHNAINLQKDIENLPCVYDPILNNIYVLSPRTSGMFVTMSYGRTFVPVHLSSFDIM</sequence>
<evidence type="ECO:0000313" key="3">
    <source>
        <dbReference type="Proteomes" id="UP000053097"/>
    </source>
</evidence>
<gene>
    <name evidence="2" type="ORF">X777_17025</name>
</gene>
<dbReference type="OrthoDB" id="7687729at2759"/>
<dbReference type="Proteomes" id="UP000053097">
    <property type="component" value="Unassembled WGS sequence"/>
</dbReference>
<reference evidence="2 3" key="1">
    <citation type="journal article" date="2014" name="Curr. Biol.">
        <title>The genome of the clonal raider ant Cerapachys biroi.</title>
        <authorList>
            <person name="Oxley P.R."/>
            <person name="Ji L."/>
            <person name="Fetter-Pruneda I."/>
            <person name="McKenzie S.K."/>
            <person name="Li C."/>
            <person name="Hu H."/>
            <person name="Zhang G."/>
            <person name="Kronauer D.J."/>
        </authorList>
    </citation>
    <scope>NUCLEOTIDE SEQUENCE [LARGE SCALE GENOMIC DNA]</scope>
</reference>
<proteinExistence type="predicted"/>
<evidence type="ECO:0000313" key="2">
    <source>
        <dbReference type="EMBL" id="EZA47026.1"/>
    </source>
</evidence>
<dbReference type="OMA" id="RMNCINC"/>